<dbReference type="SUPFAM" id="SSF54821">
    <property type="entry name" value="Ribosomal protein S3 C-terminal domain"/>
    <property type="match status" value="1"/>
</dbReference>
<dbReference type="GO" id="GO:0022627">
    <property type="term" value="C:cytosolic small ribosomal subunit"/>
    <property type="evidence" value="ECO:0007669"/>
    <property type="project" value="TreeGrafter"/>
</dbReference>
<dbReference type="EMBL" id="MN936003">
    <property type="protein sequence ID" value="QJF53596.1"/>
    <property type="molecule type" value="Genomic_DNA"/>
</dbReference>
<dbReference type="GO" id="GO:0003723">
    <property type="term" value="F:RNA binding"/>
    <property type="evidence" value="ECO:0007669"/>
    <property type="project" value="InterPro"/>
</dbReference>
<evidence type="ECO:0000256" key="4">
    <source>
        <dbReference type="ARBA" id="ARBA00035154"/>
    </source>
</evidence>
<evidence type="ECO:0000313" key="11">
    <source>
        <dbReference type="EMBL" id="QJF53579.1"/>
    </source>
</evidence>
<dbReference type="EMBL" id="MN935996">
    <property type="protein sequence ID" value="QJF53579.1"/>
    <property type="molecule type" value="Genomic_DNA"/>
</dbReference>
<gene>
    <name evidence="5 12" type="primary">rps3</name>
</gene>
<dbReference type="HAMAP" id="MF_01309_B">
    <property type="entry name" value="Ribosomal_uS3_B"/>
    <property type="match status" value="1"/>
</dbReference>
<accession>A0A6M3W7E0</accession>
<geneLocation type="chloroplast" evidence="12"/>
<dbReference type="CDD" id="cd02412">
    <property type="entry name" value="KH-II_30S_S3"/>
    <property type="match status" value="1"/>
</dbReference>
<evidence type="ECO:0000256" key="6">
    <source>
        <dbReference type="RuleBase" id="RU003624"/>
    </source>
</evidence>
<evidence type="ECO:0000259" key="8">
    <source>
        <dbReference type="Pfam" id="PF00189"/>
    </source>
</evidence>
<dbReference type="EMBL" id="MN935989">
    <property type="protein sequence ID" value="QJF53555.1"/>
    <property type="molecule type" value="Genomic_DNA"/>
</dbReference>
<evidence type="ECO:0000256" key="7">
    <source>
        <dbReference type="RuleBase" id="RU003626"/>
    </source>
</evidence>
<sequence length="239" mass="28275">MGQKVHPLGFRVGITQPHLSQWYASKRYYSQYVLEDNFIRTILLKKYKRANFSKIHISRKTDDHFEIVIHAQNLGILIGTKSEKSEKSEKFKLFQKQIKEFIFHYRQSEWNSKLRVVLHIFRCKTSASSIADFIVEHLERRVPYKVVFNLLKKHLQRQERQERQEHFDSALGIGMKIQISGRLNGAEIARQASIREGRLPLQTLQAHIDYHFQQAYTMYGILGVKVWVLKNVTTKTYKI</sequence>
<dbReference type="Pfam" id="PF00189">
    <property type="entry name" value="Ribosomal_S3_C"/>
    <property type="match status" value="1"/>
</dbReference>
<dbReference type="EMBL" id="MN935995">
    <property type="protein sequence ID" value="QJF53575.1"/>
    <property type="molecule type" value="Genomic_DNA"/>
</dbReference>
<dbReference type="InterPro" id="IPR015946">
    <property type="entry name" value="KH_dom-like_a/b"/>
</dbReference>
<dbReference type="Gene3D" id="3.30.1140.32">
    <property type="entry name" value="Ribosomal protein S3, C-terminal domain"/>
    <property type="match status" value="1"/>
</dbReference>
<feature type="domain" description="Small ribosomal subunit protein uS3 C-terminal" evidence="8">
    <location>
        <begin position="135"/>
        <end position="228"/>
    </location>
</feature>
<dbReference type="GO" id="GO:0009507">
    <property type="term" value="C:chloroplast"/>
    <property type="evidence" value="ECO:0007669"/>
    <property type="project" value="UniProtKB-SubCell"/>
</dbReference>
<evidence type="ECO:0000313" key="9">
    <source>
        <dbReference type="EMBL" id="QJF53555.1"/>
    </source>
</evidence>
<evidence type="ECO:0000256" key="2">
    <source>
        <dbReference type="ARBA" id="ARBA00022980"/>
    </source>
</evidence>
<comment type="subcellular location">
    <subcellularLocation>
        <location evidence="5 7">Plastid</location>
        <location evidence="5 7">Chloroplast</location>
    </subcellularLocation>
</comment>
<dbReference type="InterPro" id="IPR009019">
    <property type="entry name" value="KH_sf_prok-type"/>
</dbReference>
<dbReference type="PANTHER" id="PTHR11760">
    <property type="entry name" value="30S/40S RIBOSOMAL PROTEIN S3"/>
    <property type="match status" value="1"/>
</dbReference>
<keyword evidence="7 12" id="KW-0150">Chloroplast</keyword>
<dbReference type="InterPro" id="IPR018280">
    <property type="entry name" value="Ribosomal_uS3_CS"/>
</dbReference>
<dbReference type="InterPro" id="IPR005704">
    <property type="entry name" value="Ribosomal_uS3_bac-typ"/>
</dbReference>
<evidence type="ECO:0000313" key="10">
    <source>
        <dbReference type="EMBL" id="QJF53575.1"/>
    </source>
</evidence>
<dbReference type="GO" id="GO:0003735">
    <property type="term" value="F:structural constituent of ribosome"/>
    <property type="evidence" value="ECO:0007669"/>
    <property type="project" value="InterPro"/>
</dbReference>
<dbReference type="PANTHER" id="PTHR11760:SF19">
    <property type="entry name" value="SMALL RIBOSOMAL SUBUNIT PROTEIN US3C"/>
    <property type="match status" value="1"/>
</dbReference>
<dbReference type="NCBIfam" id="TIGR01009">
    <property type="entry name" value="rpsC_bact"/>
    <property type="match status" value="1"/>
</dbReference>
<dbReference type="InterPro" id="IPR057258">
    <property type="entry name" value="Ribosomal_uS3"/>
</dbReference>
<dbReference type="PROSITE" id="PS00548">
    <property type="entry name" value="RIBOSOMAL_S3"/>
    <property type="match status" value="1"/>
</dbReference>
<evidence type="ECO:0000313" key="12">
    <source>
        <dbReference type="EMBL" id="QJF53596.1"/>
    </source>
</evidence>
<keyword evidence="7 12" id="KW-0934">Plastid</keyword>
<protein>
    <recommendedName>
        <fullName evidence="4 5">Small ribosomal subunit protein uS3c</fullName>
    </recommendedName>
</protein>
<evidence type="ECO:0000256" key="1">
    <source>
        <dbReference type="ARBA" id="ARBA00010761"/>
    </source>
</evidence>
<dbReference type="SUPFAM" id="SSF54814">
    <property type="entry name" value="Prokaryotic type KH domain (KH-domain type II)"/>
    <property type="match status" value="1"/>
</dbReference>
<dbReference type="InterPro" id="IPR001351">
    <property type="entry name" value="Ribosomal_uS3_C"/>
</dbReference>
<keyword evidence="2 5" id="KW-0689">Ribosomal protein</keyword>
<evidence type="ECO:0000256" key="5">
    <source>
        <dbReference type="HAMAP-Rule" id="MF_01309"/>
    </source>
</evidence>
<keyword evidence="3 5" id="KW-0687">Ribonucleoprotein</keyword>
<proteinExistence type="inferred from homology"/>
<name>A0A6M3W7E0_9CHLO</name>
<organism evidence="12">
    <name type="scientific">Halimeda tuna</name>
    <dbReference type="NCBI Taxonomy" id="170433"/>
    <lineage>
        <taxon>Eukaryota</taxon>
        <taxon>Viridiplantae</taxon>
        <taxon>Chlorophyta</taxon>
        <taxon>core chlorophytes</taxon>
        <taxon>Ulvophyceae</taxon>
        <taxon>TCBD clade</taxon>
        <taxon>Bryopsidales</taxon>
        <taxon>Halimedineae</taxon>
        <taxon>Halimedaceae</taxon>
        <taxon>Halimedeae</taxon>
        <taxon>Halimeda</taxon>
    </lineage>
</organism>
<dbReference type="Gene3D" id="3.30.300.20">
    <property type="match status" value="1"/>
</dbReference>
<dbReference type="GO" id="GO:0006412">
    <property type="term" value="P:translation"/>
    <property type="evidence" value="ECO:0007669"/>
    <property type="project" value="UniProtKB-UniRule"/>
</dbReference>
<evidence type="ECO:0000256" key="3">
    <source>
        <dbReference type="ARBA" id="ARBA00023274"/>
    </source>
</evidence>
<dbReference type="InterPro" id="IPR036419">
    <property type="entry name" value="Ribosomal_S3_C_sf"/>
</dbReference>
<reference evidence="12" key="1">
    <citation type="journal article" date="2020" name="J. Phycol.">
        <title>Phylogeography of the mediterranean green seaweed Halimeda tuna (Ulvophyceae, Chlorophyta).</title>
        <authorList>
            <person name="Rindi F."/>
            <person name="Pasella M.M."/>
            <person name="Lee M.E."/>
            <person name="Verbruggen H."/>
        </authorList>
    </citation>
    <scope>NUCLEOTIDE SEQUENCE</scope>
    <source>
        <strain evidence="9">H.1593</strain>
        <strain evidence="10">H.1600</strain>
        <strain evidence="11">H.1601</strain>
        <strain evidence="12">H.1608</strain>
    </source>
</reference>
<comment type="subunit">
    <text evidence="5 7">Part of the 30S ribosomal subunit.</text>
</comment>
<comment type="similarity">
    <text evidence="1 5 6">Belongs to the universal ribosomal protein uS3 family.</text>
</comment>
<dbReference type="AlphaFoldDB" id="A0A6M3W7E0"/>